<reference evidence="1" key="1">
    <citation type="submission" date="2015-06" db="UniProtKB">
        <authorList>
            <consortium name="EnsemblPlants"/>
        </authorList>
    </citation>
    <scope>IDENTIFICATION</scope>
</reference>
<evidence type="ECO:0008006" key="2">
    <source>
        <dbReference type="Google" id="ProtNLM"/>
    </source>
</evidence>
<organism evidence="1">
    <name type="scientific">Aegilops tauschii</name>
    <name type="common">Tausch's goatgrass</name>
    <name type="synonym">Aegilops squarrosa</name>
    <dbReference type="NCBI Taxonomy" id="37682"/>
    <lineage>
        <taxon>Eukaryota</taxon>
        <taxon>Viridiplantae</taxon>
        <taxon>Streptophyta</taxon>
        <taxon>Embryophyta</taxon>
        <taxon>Tracheophyta</taxon>
        <taxon>Spermatophyta</taxon>
        <taxon>Magnoliopsida</taxon>
        <taxon>Liliopsida</taxon>
        <taxon>Poales</taxon>
        <taxon>Poaceae</taxon>
        <taxon>BOP clade</taxon>
        <taxon>Pooideae</taxon>
        <taxon>Triticodae</taxon>
        <taxon>Triticeae</taxon>
        <taxon>Triticinae</taxon>
        <taxon>Aegilops</taxon>
    </lineage>
</organism>
<dbReference type="EnsemblPlants" id="EMT07800">
    <property type="protein sequence ID" value="EMT07800"/>
    <property type="gene ID" value="F775_10704"/>
</dbReference>
<accession>M8B2K9</accession>
<sequence length="339" mass="37813">MLMPVPTHFVPAPRSPLGPRRRLLSSFFPNAGGLLKDAVPLASRSGLLLVRLRSSLYWDDDERGLVRLAVCNPLAGTWDELPPLHRGSSIMSEEAQCAILTDTDHGPKGRPRKPLPGYTTFFKVAVIILGYHRGPYSMYTFSSAESSWSAPRRCFALLEYTFVHGTPVVSRGKVHWLIKGLGNFWTLGFWIETEHISITQLPIPQDFCEYSSFNHALVLSVAADGKLSLICLHKNFLQVQIFTCKGDEGDGNGVADALHTEVIELKHKPRLTTKALYMYVGEKSATLLVIDQRKFMCAVNLETRTIDEVTGVSGYFKGHTVVPFEIDWSAFFMSSLEAH</sequence>
<name>M8B2K9_AEGTA</name>
<dbReference type="PANTHER" id="PTHR35828:SF20">
    <property type="entry name" value="F-BOX DOMAIN-CONTAINING PROTEIN"/>
    <property type="match status" value="1"/>
</dbReference>
<dbReference type="AlphaFoldDB" id="M8B2K9"/>
<proteinExistence type="predicted"/>
<protein>
    <recommendedName>
        <fullName evidence="2">F-box associated domain-containing protein</fullName>
    </recommendedName>
</protein>
<dbReference type="PANTHER" id="PTHR35828">
    <property type="entry name" value="OS08G0203800 PROTEIN-RELATED"/>
    <property type="match status" value="1"/>
</dbReference>
<evidence type="ECO:0000313" key="1">
    <source>
        <dbReference type="EnsemblPlants" id="EMT07800"/>
    </source>
</evidence>